<evidence type="ECO:0000313" key="3">
    <source>
        <dbReference type="EMBL" id="CAH1271323.1"/>
    </source>
</evidence>
<keyword evidence="4" id="KW-1185">Reference proteome</keyword>
<dbReference type="Proteomes" id="UP000838412">
    <property type="component" value="Chromosome 8"/>
</dbReference>
<dbReference type="AlphaFoldDB" id="A0A8K0AAW8"/>
<proteinExistence type="predicted"/>
<evidence type="ECO:0000256" key="1">
    <source>
        <dbReference type="SAM" id="MobiDB-lite"/>
    </source>
</evidence>
<sequence>MMMTWSHSCASLLLGLLCSRIAISVGIASPTPVAAWSFTAPHRSESLLHPAHLTSSTGNFIAYRRSPSTVPAMPKRARSASGSRKPAAKKAKPAAKRKAPAAAAAAAPPAKKARPAKAKRAPRKKAAKPRAKPAKKSFKKKGGARKK</sequence>
<evidence type="ECO:0000256" key="2">
    <source>
        <dbReference type="SAM" id="SignalP"/>
    </source>
</evidence>
<feature type="compositionally biased region" description="Basic residues" evidence="1">
    <location>
        <begin position="86"/>
        <end position="99"/>
    </location>
</feature>
<name>A0A8K0AAW8_BRALA</name>
<feature type="chain" id="PRO_5035442530" evidence="2">
    <location>
        <begin position="29"/>
        <end position="147"/>
    </location>
</feature>
<organism evidence="3 4">
    <name type="scientific">Branchiostoma lanceolatum</name>
    <name type="common">Common lancelet</name>
    <name type="synonym">Amphioxus lanceolatum</name>
    <dbReference type="NCBI Taxonomy" id="7740"/>
    <lineage>
        <taxon>Eukaryota</taxon>
        <taxon>Metazoa</taxon>
        <taxon>Chordata</taxon>
        <taxon>Cephalochordata</taxon>
        <taxon>Leptocardii</taxon>
        <taxon>Amphioxiformes</taxon>
        <taxon>Branchiostomatidae</taxon>
        <taxon>Branchiostoma</taxon>
    </lineage>
</organism>
<dbReference type="EMBL" id="OV696693">
    <property type="protein sequence ID" value="CAH1271323.1"/>
    <property type="molecule type" value="Genomic_DNA"/>
</dbReference>
<reference evidence="3" key="1">
    <citation type="submission" date="2022-01" db="EMBL/GenBank/DDBJ databases">
        <authorList>
            <person name="Braso-Vives M."/>
        </authorList>
    </citation>
    <scope>NUCLEOTIDE SEQUENCE</scope>
</reference>
<feature type="compositionally biased region" description="Basic residues" evidence="1">
    <location>
        <begin position="111"/>
        <end position="147"/>
    </location>
</feature>
<keyword evidence="2" id="KW-0732">Signal</keyword>
<accession>A0A8K0AAW8</accession>
<gene>
    <name evidence="3" type="primary">Hypp4627</name>
    <name evidence="3" type="ORF">BLAG_LOCUS23393</name>
</gene>
<protein>
    <submittedName>
        <fullName evidence="3">Hypp4627 protein</fullName>
    </submittedName>
</protein>
<evidence type="ECO:0000313" key="4">
    <source>
        <dbReference type="Proteomes" id="UP000838412"/>
    </source>
</evidence>
<feature type="signal peptide" evidence="2">
    <location>
        <begin position="1"/>
        <end position="28"/>
    </location>
</feature>
<feature type="compositionally biased region" description="Low complexity" evidence="1">
    <location>
        <begin position="100"/>
        <end position="110"/>
    </location>
</feature>
<feature type="region of interest" description="Disordered" evidence="1">
    <location>
        <begin position="64"/>
        <end position="147"/>
    </location>
</feature>
<dbReference type="OrthoDB" id="10497603at2759"/>